<dbReference type="PANTHER" id="PTHR43409:SF7">
    <property type="entry name" value="BLL1977 PROTEIN"/>
    <property type="match status" value="1"/>
</dbReference>
<name>A0A1E3X3S3_9BACT</name>
<dbReference type="GO" id="GO:0003824">
    <property type="term" value="F:catalytic activity"/>
    <property type="evidence" value="ECO:0007669"/>
    <property type="project" value="InterPro"/>
</dbReference>
<dbReference type="SFLD" id="SFLDS00029">
    <property type="entry name" value="Radical_SAM"/>
    <property type="match status" value="1"/>
</dbReference>
<accession>A0A1E3X3S3</accession>
<protein>
    <submittedName>
        <fullName evidence="7">Oxidoreductase</fullName>
    </submittedName>
</protein>
<dbReference type="InterPro" id="IPR007197">
    <property type="entry name" value="rSAM"/>
</dbReference>
<dbReference type="Gene3D" id="3.80.30.20">
    <property type="entry name" value="tm_1862 like domain"/>
    <property type="match status" value="1"/>
</dbReference>
<comment type="caution">
    <text evidence="7">The sequence shown here is derived from an EMBL/GenBank/DDBJ whole genome shotgun (WGS) entry which is preliminary data.</text>
</comment>
<dbReference type="PROSITE" id="PS51918">
    <property type="entry name" value="RADICAL_SAM"/>
    <property type="match status" value="1"/>
</dbReference>
<feature type="domain" description="Radical SAM core" evidence="6">
    <location>
        <begin position="114"/>
        <end position="215"/>
    </location>
</feature>
<dbReference type="SFLD" id="SFLDG01082">
    <property type="entry name" value="B12-binding_domain_containing"/>
    <property type="match status" value="1"/>
</dbReference>
<evidence type="ECO:0000256" key="4">
    <source>
        <dbReference type="ARBA" id="ARBA00023004"/>
    </source>
</evidence>
<evidence type="ECO:0000313" key="7">
    <source>
        <dbReference type="EMBL" id="ODS30271.1"/>
    </source>
</evidence>
<dbReference type="SUPFAM" id="SSF102114">
    <property type="entry name" value="Radical SAM enzymes"/>
    <property type="match status" value="1"/>
</dbReference>
<comment type="cofactor">
    <cofactor evidence="1">
        <name>[4Fe-4S] cluster</name>
        <dbReference type="ChEBI" id="CHEBI:49883"/>
    </cofactor>
</comment>
<keyword evidence="4" id="KW-0408">Iron</keyword>
<dbReference type="InterPro" id="IPR058240">
    <property type="entry name" value="rSAM_sf"/>
</dbReference>
<keyword evidence="2" id="KW-0949">S-adenosyl-L-methionine</keyword>
<gene>
    <name evidence="7" type="ORF">SCARUB_04614</name>
</gene>
<dbReference type="PANTHER" id="PTHR43409">
    <property type="entry name" value="ANAEROBIC MAGNESIUM-PROTOPORPHYRIN IX MONOMETHYL ESTER CYCLASE-RELATED"/>
    <property type="match status" value="1"/>
</dbReference>
<reference evidence="7 8" key="1">
    <citation type="submission" date="2016-07" db="EMBL/GenBank/DDBJ databases">
        <title>Draft genome of Scalindua rubra, obtained from a brine-seawater interface in the Red Sea, sheds light on salt adaptation in anammox bacteria.</title>
        <authorList>
            <person name="Speth D.R."/>
            <person name="Lagkouvardos I."/>
            <person name="Wang Y."/>
            <person name="Qian P.-Y."/>
            <person name="Dutilh B.E."/>
            <person name="Jetten M.S."/>
        </authorList>
    </citation>
    <scope>NUCLEOTIDE SEQUENCE [LARGE SCALE GENOMIC DNA]</scope>
    <source>
        <strain evidence="7">BSI-1</strain>
    </source>
</reference>
<dbReference type="InterPro" id="IPR051198">
    <property type="entry name" value="BchE-like"/>
</dbReference>
<dbReference type="GO" id="GO:0051536">
    <property type="term" value="F:iron-sulfur cluster binding"/>
    <property type="evidence" value="ECO:0007669"/>
    <property type="project" value="UniProtKB-KW"/>
</dbReference>
<keyword evidence="3" id="KW-0479">Metal-binding</keyword>
<dbReference type="AlphaFoldDB" id="A0A1E3X3S3"/>
<proteinExistence type="predicted"/>
<organism evidence="7 8">
    <name type="scientific">Candidatus Scalindua rubra</name>
    <dbReference type="NCBI Taxonomy" id="1872076"/>
    <lineage>
        <taxon>Bacteria</taxon>
        <taxon>Pseudomonadati</taxon>
        <taxon>Planctomycetota</taxon>
        <taxon>Candidatus Brocadiia</taxon>
        <taxon>Candidatus Brocadiales</taxon>
        <taxon>Candidatus Scalinduaceae</taxon>
        <taxon>Candidatus Scalindua</taxon>
    </lineage>
</organism>
<evidence type="ECO:0000256" key="1">
    <source>
        <dbReference type="ARBA" id="ARBA00001966"/>
    </source>
</evidence>
<keyword evidence="5" id="KW-0411">Iron-sulfur</keyword>
<dbReference type="GO" id="GO:0046872">
    <property type="term" value="F:metal ion binding"/>
    <property type="evidence" value="ECO:0007669"/>
    <property type="project" value="UniProtKB-KW"/>
</dbReference>
<dbReference type="Pfam" id="PF04055">
    <property type="entry name" value="Radical_SAM"/>
    <property type="match status" value="1"/>
</dbReference>
<evidence type="ECO:0000256" key="5">
    <source>
        <dbReference type="ARBA" id="ARBA00023014"/>
    </source>
</evidence>
<evidence type="ECO:0000313" key="8">
    <source>
        <dbReference type="Proteomes" id="UP000094056"/>
    </source>
</evidence>
<dbReference type="Gene3D" id="3.40.50.280">
    <property type="entry name" value="Cobalamin-binding domain"/>
    <property type="match status" value="1"/>
</dbReference>
<dbReference type="Proteomes" id="UP000094056">
    <property type="component" value="Unassembled WGS sequence"/>
</dbReference>
<sequence length="215" mass="25127">METTTPSIEYDFSFFNDVKKLLNVTNIAVGPHVTHYPVDSIEKCKGLDIVIKGEYDTKINEVLDNLENLEKVNGIVFKENGQTIDTGEIKYCEDLDSLPFPDRDTIPYQWYLEAWYSRKPFMNTMTSRGCPHLCGFCLWPHEMEGRKWRTRSIENVIEELKTLVNKYGVKEVNIDDSTFTIRKDRVIKFCRELRNNNLNLIWTCNGRVDNVDNEV</sequence>
<dbReference type="EMBL" id="MAYW01000251">
    <property type="protein sequence ID" value="ODS30271.1"/>
    <property type="molecule type" value="Genomic_DNA"/>
</dbReference>
<evidence type="ECO:0000259" key="6">
    <source>
        <dbReference type="PROSITE" id="PS51918"/>
    </source>
</evidence>
<evidence type="ECO:0000256" key="3">
    <source>
        <dbReference type="ARBA" id="ARBA00022723"/>
    </source>
</evidence>
<dbReference type="InterPro" id="IPR023404">
    <property type="entry name" value="rSAM_horseshoe"/>
</dbReference>
<evidence type="ECO:0000256" key="2">
    <source>
        <dbReference type="ARBA" id="ARBA00022691"/>
    </source>
</evidence>